<dbReference type="Gene3D" id="3.40.50.720">
    <property type="entry name" value="NAD(P)-binding Rossmann-like Domain"/>
    <property type="match status" value="1"/>
</dbReference>
<evidence type="ECO:0000313" key="4">
    <source>
        <dbReference type="Proteomes" id="UP000532311"/>
    </source>
</evidence>
<name>A0A8H5YBF4_9HYPO</name>
<feature type="region of interest" description="Disordered" evidence="1">
    <location>
        <begin position="460"/>
        <end position="482"/>
    </location>
</feature>
<feature type="compositionally biased region" description="Basic and acidic residues" evidence="1">
    <location>
        <begin position="460"/>
        <end position="473"/>
    </location>
</feature>
<protein>
    <recommendedName>
        <fullName evidence="2">NmrA-like domain-containing protein</fullName>
    </recommendedName>
</protein>
<dbReference type="Proteomes" id="UP000532311">
    <property type="component" value="Unassembled WGS sequence"/>
</dbReference>
<dbReference type="InterPro" id="IPR036291">
    <property type="entry name" value="NAD(P)-bd_dom_sf"/>
</dbReference>
<gene>
    <name evidence="3" type="ORF">FGLOB1_6030</name>
</gene>
<dbReference type="Gene3D" id="3.90.25.10">
    <property type="entry name" value="UDP-galactose 4-epimerase, domain 1"/>
    <property type="match status" value="1"/>
</dbReference>
<dbReference type="EMBL" id="JAAQPF010000253">
    <property type="protein sequence ID" value="KAF5709164.1"/>
    <property type="molecule type" value="Genomic_DNA"/>
</dbReference>
<feature type="domain" description="NmrA-like" evidence="2">
    <location>
        <begin position="4"/>
        <end position="262"/>
    </location>
</feature>
<dbReference type="PANTHER" id="PTHR43162:SF1">
    <property type="entry name" value="PRESTALK A DIFFERENTIATION PROTEIN A"/>
    <property type="match status" value="1"/>
</dbReference>
<dbReference type="Pfam" id="PF05368">
    <property type="entry name" value="NmrA"/>
    <property type="match status" value="1"/>
</dbReference>
<reference evidence="3 4" key="1">
    <citation type="submission" date="2020-05" db="EMBL/GenBank/DDBJ databases">
        <title>Identification and distribution of gene clusters putatively required for synthesis of sphingolipid metabolism inhibitors in phylogenetically diverse species of the filamentous fungus Fusarium.</title>
        <authorList>
            <person name="Kim H.-S."/>
            <person name="Busman M."/>
            <person name="Brown D.W."/>
            <person name="Divon H."/>
            <person name="Uhlig S."/>
            <person name="Proctor R.H."/>
        </authorList>
    </citation>
    <scope>NUCLEOTIDE SEQUENCE [LARGE SCALE GENOMIC DNA]</scope>
    <source>
        <strain evidence="3 4">NRRL 26131</strain>
    </source>
</reference>
<proteinExistence type="predicted"/>
<accession>A0A8H5YBF4</accession>
<sequence>MSCHITVIPASTKAGRETIRVLLESESKPTIRAVYRDTSKAPPEFLKHSNFEAVKGDIGDGDSLDFTGSNTVFYIPPPTYDGTDTGDWATRAGTNVKKALQEANIQRLLILSAIGAHNSSGIGVLRVNYISDELLKDSVPEVSIVRPTYFHEDWAHLLDAAKEENPTIYSWVTPIDYKIPMVGLKDVAENCADALLAETAKPSPHYFNVFGPRAYGSLDLKEAVEEITGKKYELKLVEKDQLLDYWKQIVPEFYAEEFKEMTTCGLADGLIAKNFVYDENTVRGKLPQSTIVALQFSIIRNTRQDASSALAEFVYDKDIKFTSLTATDEVPCFLCLTTIHRDARLLCVAKNSAKLICLCCQNSSKKCGYIPREILGAAQFYWNHVRRLQTLAANPDTSVAEQISDPFKQSSNDRDVALNIQTQVMAANNELLSLQLLRTAGVSFSPEEMQARVAAARPLFARDESKATPHGSDDGELGDLPQELKDIFIA</sequence>
<dbReference type="InterPro" id="IPR008030">
    <property type="entry name" value="NmrA-like"/>
</dbReference>
<keyword evidence="4" id="KW-1185">Reference proteome</keyword>
<dbReference type="AlphaFoldDB" id="A0A8H5YBF4"/>
<evidence type="ECO:0000259" key="2">
    <source>
        <dbReference type="Pfam" id="PF05368"/>
    </source>
</evidence>
<evidence type="ECO:0000256" key="1">
    <source>
        <dbReference type="SAM" id="MobiDB-lite"/>
    </source>
</evidence>
<dbReference type="PANTHER" id="PTHR43162">
    <property type="match status" value="1"/>
</dbReference>
<dbReference type="InterPro" id="IPR051604">
    <property type="entry name" value="Ergot_Alk_Oxidoreductase"/>
</dbReference>
<comment type="caution">
    <text evidence="3">The sequence shown here is derived from an EMBL/GenBank/DDBJ whole genome shotgun (WGS) entry which is preliminary data.</text>
</comment>
<evidence type="ECO:0000313" key="3">
    <source>
        <dbReference type="EMBL" id="KAF5709164.1"/>
    </source>
</evidence>
<organism evidence="3 4">
    <name type="scientific">Fusarium globosum</name>
    <dbReference type="NCBI Taxonomy" id="78864"/>
    <lineage>
        <taxon>Eukaryota</taxon>
        <taxon>Fungi</taxon>
        <taxon>Dikarya</taxon>
        <taxon>Ascomycota</taxon>
        <taxon>Pezizomycotina</taxon>
        <taxon>Sordariomycetes</taxon>
        <taxon>Hypocreomycetidae</taxon>
        <taxon>Hypocreales</taxon>
        <taxon>Nectriaceae</taxon>
        <taxon>Fusarium</taxon>
        <taxon>Fusarium fujikuroi species complex</taxon>
    </lineage>
</organism>
<dbReference type="SUPFAM" id="SSF51735">
    <property type="entry name" value="NAD(P)-binding Rossmann-fold domains"/>
    <property type="match status" value="1"/>
</dbReference>